<reference evidence="2" key="1">
    <citation type="journal article" date="2015" name="PLoS Genet.">
        <title>Genome Sequencing of the Perciform Fish Larimichthys crocea Provides Insights into Molecular and Genetic Mechanisms of Stress Adaptation.</title>
        <authorList>
            <person name="Ao J."/>
            <person name="Mu Y."/>
            <person name="Xiang L.X."/>
            <person name="Fan D."/>
            <person name="Feng M."/>
            <person name="Zhang S."/>
            <person name="Shi Q."/>
            <person name="Zhu L.Y."/>
            <person name="Li T."/>
            <person name="Ding Y."/>
            <person name="Nie L."/>
            <person name="Li Q."/>
            <person name="Dong W.R."/>
            <person name="Jiang L."/>
            <person name="Sun B."/>
            <person name="Zhang X."/>
            <person name="Li M."/>
            <person name="Zhang H.Q."/>
            <person name="Xie S."/>
            <person name="Zhu Y."/>
            <person name="Jiang X."/>
            <person name="Wang X."/>
            <person name="Mu P."/>
            <person name="Chen W."/>
            <person name="Yue Z."/>
            <person name="Wang Z."/>
            <person name="Wang J."/>
            <person name="Shao J.Z."/>
            <person name="Chen X."/>
        </authorList>
    </citation>
    <scope>NUCLEOTIDE SEQUENCE [LARGE SCALE GENOMIC DNA]</scope>
    <source>
        <strain evidence="2">SSNF</strain>
        <tissue evidence="2">Blood</tissue>
    </source>
</reference>
<dbReference type="InterPro" id="IPR013783">
    <property type="entry name" value="Ig-like_fold"/>
</dbReference>
<gene>
    <name evidence="2" type="ORF">EH28_00038</name>
</gene>
<dbReference type="CDD" id="cd00063">
    <property type="entry name" value="FN3"/>
    <property type="match status" value="1"/>
</dbReference>
<dbReference type="InterPro" id="IPR003961">
    <property type="entry name" value="FN3_dom"/>
</dbReference>
<dbReference type="EMBL" id="KQ044678">
    <property type="protein sequence ID" value="KKF09181.1"/>
    <property type="molecule type" value="Genomic_DNA"/>
</dbReference>
<dbReference type="InterPro" id="IPR036116">
    <property type="entry name" value="FN3_sf"/>
</dbReference>
<organism evidence="2">
    <name type="scientific">Larimichthys crocea</name>
    <name type="common">Large yellow croaker</name>
    <name type="synonym">Pseudosciaena crocea</name>
    <dbReference type="NCBI Taxonomy" id="215358"/>
    <lineage>
        <taxon>Eukaryota</taxon>
        <taxon>Metazoa</taxon>
        <taxon>Chordata</taxon>
        <taxon>Craniata</taxon>
        <taxon>Vertebrata</taxon>
        <taxon>Euteleostomi</taxon>
        <taxon>Actinopterygii</taxon>
        <taxon>Neopterygii</taxon>
        <taxon>Teleostei</taxon>
        <taxon>Neoteleostei</taxon>
        <taxon>Acanthomorphata</taxon>
        <taxon>Eupercaria</taxon>
        <taxon>Sciaenidae</taxon>
        <taxon>Larimichthys</taxon>
    </lineage>
</organism>
<dbReference type="SUPFAM" id="SSF49265">
    <property type="entry name" value="Fibronectin type III"/>
    <property type="match status" value="1"/>
</dbReference>
<dbReference type="PROSITE" id="PS50853">
    <property type="entry name" value="FN3"/>
    <property type="match status" value="1"/>
</dbReference>
<accession>A0A0F8AS25</accession>
<sequence length="81" mass="9222">MHFLVPSGPPRGVEAETVNASAVRVKWRAPAPERQHGQIRGYQVHYVRMNYGEPQGQPFIKDILIEDSQVTLLLSNEHRMS</sequence>
<feature type="domain" description="Fibronectin type-III" evidence="1">
    <location>
        <begin position="9"/>
        <end position="81"/>
    </location>
</feature>
<dbReference type="Gene3D" id="2.60.40.10">
    <property type="entry name" value="Immunoglobulins"/>
    <property type="match status" value="1"/>
</dbReference>
<name>A0A0F8AS25_LARCR</name>
<evidence type="ECO:0000313" key="2">
    <source>
        <dbReference type="EMBL" id="KKF09181.1"/>
    </source>
</evidence>
<dbReference type="Pfam" id="PF00041">
    <property type="entry name" value="fn3"/>
    <property type="match status" value="1"/>
</dbReference>
<keyword evidence="2" id="KW-0675">Receptor</keyword>
<evidence type="ECO:0000259" key="1">
    <source>
        <dbReference type="PROSITE" id="PS50853"/>
    </source>
</evidence>
<proteinExistence type="predicted"/>
<dbReference type="AlphaFoldDB" id="A0A0F8AS25"/>
<protein>
    <submittedName>
        <fullName evidence="2">Receptor-type tyrosine-protein phosphatase delta</fullName>
    </submittedName>
</protein>